<dbReference type="FunFam" id="1.20.58.340:FF:000004">
    <property type="entry name" value="Magnesium transport protein CorA"/>
    <property type="match status" value="1"/>
</dbReference>
<dbReference type="RefSeq" id="WP_007736118.1">
    <property type="nucleotide sequence ID" value="NZ_AP023172.1"/>
</dbReference>
<dbReference type="InterPro" id="IPR045863">
    <property type="entry name" value="CorA_TM1_TM2"/>
</dbReference>
<evidence type="ECO:0000256" key="10">
    <source>
        <dbReference type="ARBA" id="ARBA00034269"/>
    </source>
</evidence>
<evidence type="ECO:0000256" key="3">
    <source>
        <dbReference type="ARBA" id="ARBA00022448"/>
    </source>
</evidence>
<keyword evidence="7 12" id="KW-1133">Transmembrane helix</keyword>
<comment type="similarity">
    <text evidence="2">Belongs to the CorA metal ion transporter (MIT) (TC 1.A.35) family.</text>
</comment>
<dbReference type="InterPro" id="IPR002523">
    <property type="entry name" value="MgTranspt_CorA/ZnTranspt_ZntB"/>
</dbReference>
<feature type="transmembrane region" description="Helical" evidence="12">
    <location>
        <begin position="299"/>
        <end position="318"/>
    </location>
</feature>
<dbReference type="GO" id="GO:0005886">
    <property type="term" value="C:plasma membrane"/>
    <property type="evidence" value="ECO:0007669"/>
    <property type="project" value="UniProtKB-SubCell"/>
</dbReference>
<reference evidence="14 15" key="1">
    <citation type="submission" date="2017-07" db="EMBL/GenBank/DDBJ databases">
        <title>Draft sequence of Rhodococcus enclensis 23b-28.</title>
        <authorList>
            <person name="Besaury L."/>
            <person name="Sancelme M."/>
            <person name="Amato P."/>
            <person name="Lallement A."/>
            <person name="Delort A.-M."/>
        </authorList>
    </citation>
    <scope>NUCLEOTIDE SEQUENCE [LARGE SCALE GENOMIC DNA]</scope>
    <source>
        <strain evidence="14 15">23b-28</strain>
    </source>
</reference>
<comment type="catalytic activity">
    <reaction evidence="10">
        <text>Mg(2+)(in) = Mg(2+)(out)</text>
        <dbReference type="Rhea" id="RHEA:29827"/>
        <dbReference type="ChEBI" id="CHEBI:18420"/>
    </reaction>
</comment>
<evidence type="ECO:0000256" key="7">
    <source>
        <dbReference type="ARBA" id="ARBA00022989"/>
    </source>
</evidence>
<proteinExistence type="inferred from homology"/>
<evidence type="ECO:0000313" key="15">
    <source>
        <dbReference type="Proteomes" id="UP000230886"/>
    </source>
</evidence>
<feature type="transmembrane region" description="Helical" evidence="12">
    <location>
        <begin position="330"/>
        <end position="350"/>
    </location>
</feature>
<keyword evidence="4" id="KW-1003">Cell membrane</keyword>
<dbReference type="GO" id="GO:0015087">
    <property type="term" value="F:cobalt ion transmembrane transporter activity"/>
    <property type="evidence" value="ECO:0007669"/>
    <property type="project" value="TreeGrafter"/>
</dbReference>
<comment type="caution">
    <text evidence="14">The sequence shown here is derived from an EMBL/GenBank/DDBJ whole genome shotgun (WGS) entry which is preliminary data.</text>
</comment>
<dbReference type="SUPFAM" id="SSF144083">
    <property type="entry name" value="Magnesium transport protein CorA, transmembrane region"/>
    <property type="match status" value="1"/>
</dbReference>
<organism evidence="14 15">
    <name type="scientific">Rhodococcus qingshengii</name>
    <dbReference type="NCBI Taxonomy" id="334542"/>
    <lineage>
        <taxon>Bacteria</taxon>
        <taxon>Bacillati</taxon>
        <taxon>Actinomycetota</taxon>
        <taxon>Actinomycetes</taxon>
        <taxon>Mycobacteriales</taxon>
        <taxon>Nocardiaceae</taxon>
        <taxon>Rhodococcus</taxon>
        <taxon>Rhodococcus erythropolis group</taxon>
    </lineage>
</organism>
<evidence type="ECO:0000256" key="5">
    <source>
        <dbReference type="ARBA" id="ARBA00022692"/>
    </source>
</evidence>
<evidence type="ECO:0000313" key="13">
    <source>
        <dbReference type="EMBL" id="MDE8649230.1"/>
    </source>
</evidence>
<evidence type="ECO:0000256" key="6">
    <source>
        <dbReference type="ARBA" id="ARBA00022842"/>
    </source>
</evidence>
<dbReference type="AlphaFoldDB" id="A0A2A5J975"/>
<gene>
    <name evidence="14" type="ORF">CHR55_18195</name>
    <name evidence="13" type="ORF">PXH69_30075</name>
</gene>
<protein>
    <submittedName>
        <fullName evidence="13">Magnesium and cobalt transport protein CorA</fullName>
    </submittedName>
    <submittedName>
        <fullName evidence="14">Magnesium transporter</fullName>
    </submittedName>
</protein>
<dbReference type="Proteomes" id="UP001217325">
    <property type="component" value="Unassembled WGS sequence"/>
</dbReference>
<dbReference type="Pfam" id="PF01544">
    <property type="entry name" value="CorA"/>
    <property type="match status" value="1"/>
</dbReference>
<keyword evidence="9 12" id="KW-0472">Membrane</keyword>
<dbReference type="PANTHER" id="PTHR46494">
    <property type="entry name" value="CORA FAMILY METAL ION TRANSPORTER (EUROFUNG)"/>
    <property type="match status" value="1"/>
</dbReference>
<evidence type="ECO:0000313" key="14">
    <source>
        <dbReference type="EMBL" id="PCK25916.1"/>
    </source>
</evidence>
<dbReference type="CDD" id="cd12830">
    <property type="entry name" value="MtCorA-like"/>
    <property type="match status" value="1"/>
</dbReference>
<evidence type="ECO:0000256" key="11">
    <source>
        <dbReference type="ARBA" id="ARBA00045497"/>
    </source>
</evidence>
<keyword evidence="3" id="KW-0813">Transport</keyword>
<dbReference type="EMBL" id="NOVD01000012">
    <property type="protein sequence ID" value="PCK25916.1"/>
    <property type="molecule type" value="Genomic_DNA"/>
</dbReference>
<dbReference type="GeneID" id="64141909"/>
<dbReference type="PANTHER" id="PTHR46494:SF1">
    <property type="entry name" value="CORA FAMILY METAL ION TRANSPORTER (EUROFUNG)"/>
    <property type="match status" value="1"/>
</dbReference>
<sequence>MPSLPNWSNGKSTQADAPKIPVPAARAIVDCAVYVDGVRLPGKYTHRAALAEVRSRDNAFVWVGMHAPDEGQMQDVAATFGLHELMVEDAVHAHERPKLERYDDVMFLVLRTVVYVPHESVATASEIVETGEIMVFVGPDFVVTVRHGDHSELASVRKSLEQNPERLTMGPFAVLHAITDHVVDSYLSVIQLVEQDVDSMEELVFNPRNTVAVEHIYLLKREIVELRRSVTPLGLPLLQLTQPAGGLVPKEIRRYFRDVRDHHTIVAERISEYDEVLSSLVDAALAKIAVQQNTDMRKISAWVAIAAVPTGVAGIYGMNFENMPELGYKYGYQSILFLIASVCVGLFFLFRRNNWL</sequence>
<evidence type="ECO:0000256" key="12">
    <source>
        <dbReference type="SAM" id="Phobius"/>
    </source>
</evidence>
<keyword evidence="6" id="KW-0460">Magnesium</keyword>
<dbReference type="Gene3D" id="1.20.58.340">
    <property type="entry name" value="Magnesium transport protein CorA, transmembrane region"/>
    <property type="match status" value="2"/>
</dbReference>
<dbReference type="SUPFAM" id="SSF143865">
    <property type="entry name" value="CorA soluble domain-like"/>
    <property type="match status" value="1"/>
</dbReference>
<reference evidence="13" key="2">
    <citation type="submission" date="2023-02" db="EMBL/GenBank/DDBJ databases">
        <title>A novel hydrolase synthesized by Rhodococcus erythropolis HQ is responsible for the detoxification of Zearalenone.</title>
        <authorList>
            <person name="Hu J."/>
            <person name="Xu J."/>
        </authorList>
    </citation>
    <scope>NUCLEOTIDE SEQUENCE</scope>
    <source>
        <strain evidence="13">HQ</strain>
    </source>
</reference>
<keyword evidence="5 12" id="KW-0812">Transmembrane</keyword>
<dbReference type="InterPro" id="IPR045861">
    <property type="entry name" value="CorA_cytoplasmic_dom"/>
</dbReference>
<evidence type="ECO:0000256" key="1">
    <source>
        <dbReference type="ARBA" id="ARBA00004651"/>
    </source>
</evidence>
<dbReference type="EMBL" id="JARDXE010000025">
    <property type="protein sequence ID" value="MDE8649230.1"/>
    <property type="molecule type" value="Genomic_DNA"/>
</dbReference>
<comment type="function">
    <text evidence="11">Mediates influx of magnesium ions. Alternates between open and closed states. Activated by low cytoplasmic Mg(2+) levels. Inactive when cytoplasmic Mg(2+) levels are high.</text>
</comment>
<name>A0A2A5J975_RHOSG</name>
<evidence type="ECO:0000256" key="2">
    <source>
        <dbReference type="ARBA" id="ARBA00009765"/>
    </source>
</evidence>
<dbReference type="GO" id="GO:0000287">
    <property type="term" value="F:magnesium ion binding"/>
    <property type="evidence" value="ECO:0007669"/>
    <property type="project" value="TreeGrafter"/>
</dbReference>
<dbReference type="Proteomes" id="UP000230886">
    <property type="component" value="Unassembled WGS sequence"/>
</dbReference>
<evidence type="ECO:0000256" key="4">
    <source>
        <dbReference type="ARBA" id="ARBA00022475"/>
    </source>
</evidence>
<evidence type="ECO:0000256" key="8">
    <source>
        <dbReference type="ARBA" id="ARBA00023065"/>
    </source>
</evidence>
<accession>A0A2A5J975</accession>
<dbReference type="KEGG" id="rqi:C1M55_20415"/>
<dbReference type="GO" id="GO:0050897">
    <property type="term" value="F:cobalt ion binding"/>
    <property type="evidence" value="ECO:0007669"/>
    <property type="project" value="TreeGrafter"/>
</dbReference>
<keyword evidence="8" id="KW-0406">Ion transport</keyword>
<comment type="subcellular location">
    <subcellularLocation>
        <location evidence="1">Cell membrane</location>
        <topology evidence="1">Multi-pass membrane protein</topology>
    </subcellularLocation>
</comment>
<dbReference type="GO" id="GO:0015095">
    <property type="term" value="F:magnesium ion transmembrane transporter activity"/>
    <property type="evidence" value="ECO:0007669"/>
    <property type="project" value="TreeGrafter"/>
</dbReference>
<evidence type="ECO:0000256" key="9">
    <source>
        <dbReference type="ARBA" id="ARBA00023136"/>
    </source>
</evidence>
<dbReference type="Gene3D" id="3.30.460.20">
    <property type="entry name" value="CorA soluble domain-like"/>
    <property type="match status" value="1"/>
</dbReference>